<dbReference type="Gene3D" id="3.30.1460.10">
    <property type="match status" value="1"/>
</dbReference>
<dbReference type="AlphaFoldDB" id="A0A7Y4A0M7"/>
<comment type="caution">
    <text evidence="1">The sequence shown here is derived from an EMBL/GenBank/DDBJ whole genome shotgun (WGS) entry which is preliminary data.</text>
</comment>
<name>A0A7Y4A0M7_9VIBR</name>
<dbReference type="InterPro" id="IPR010261">
    <property type="entry name" value="Tir_chaperone"/>
</dbReference>
<reference evidence="1 2" key="1">
    <citation type="submission" date="2019-09" db="EMBL/GenBank/DDBJ databases">
        <title>Draft genome sequencing and comparative genomics of hatchery-associated Vibrios.</title>
        <authorList>
            <person name="Kehlet-Delgado H."/>
            <person name="Mueller R.S."/>
        </authorList>
    </citation>
    <scope>NUCLEOTIDE SEQUENCE [LARGE SCALE GENOMIC DNA]</scope>
    <source>
        <strain evidence="1 2">99-46-Y</strain>
    </source>
</reference>
<dbReference type="GO" id="GO:0030254">
    <property type="term" value="P:protein secretion by the type III secretion system"/>
    <property type="evidence" value="ECO:0007669"/>
    <property type="project" value="InterPro"/>
</dbReference>
<dbReference type="SUPFAM" id="SSF69635">
    <property type="entry name" value="Type III secretory system chaperone-like"/>
    <property type="match status" value="1"/>
</dbReference>
<evidence type="ECO:0000313" key="1">
    <source>
        <dbReference type="EMBL" id="NOH72432.1"/>
    </source>
</evidence>
<organism evidence="1 2">
    <name type="scientific">Vibrio pectenicida</name>
    <dbReference type="NCBI Taxonomy" id="62763"/>
    <lineage>
        <taxon>Bacteria</taxon>
        <taxon>Pseudomonadati</taxon>
        <taxon>Pseudomonadota</taxon>
        <taxon>Gammaproteobacteria</taxon>
        <taxon>Vibrionales</taxon>
        <taxon>Vibrionaceae</taxon>
        <taxon>Vibrio</taxon>
    </lineage>
</organism>
<sequence length="126" mass="13922">MMGKYNNMISELGGILGVDLELDENNQCLISVNNILISIIILKNRMVFYANLCEINDYDTLVMALSINATVSESGLGGIGYDSLSDSIVFIRSIEIIYDPYAISEILREVIGVSTKILSDLPKRNI</sequence>
<gene>
    <name evidence="1" type="ORF">F0225_13940</name>
</gene>
<evidence type="ECO:0000313" key="2">
    <source>
        <dbReference type="Proteomes" id="UP000565719"/>
    </source>
</evidence>
<accession>A0A7Y4A0M7</accession>
<proteinExistence type="predicted"/>
<protein>
    <submittedName>
        <fullName evidence="1">Uncharacterized protein</fullName>
    </submittedName>
</protein>
<dbReference type="Proteomes" id="UP000565719">
    <property type="component" value="Unassembled WGS sequence"/>
</dbReference>
<dbReference type="RefSeq" id="WP_171361578.1">
    <property type="nucleotide sequence ID" value="NZ_VTXC01000039.1"/>
</dbReference>
<dbReference type="Pfam" id="PF05932">
    <property type="entry name" value="CesT"/>
    <property type="match status" value="1"/>
</dbReference>
<dbReference type="EMBL" id="VTXC01000039">
    <property type="protein sequence ID" value="NOH72432.1"/>
    <property type="molecule type" value="Genomic_DNA"/>
</dbReference>